<dbReference type="InterPro" id="IPR002110">
    <property type="entry name" value="Ankyrin_rpt"/>
</dbReference>
<dbReference type="InterPro" id="IPR036770">
    <property type="entry name" value="Ankyrin_rpt-contain_sf"/>
</dbReference>
<evidence type="ECO:0000256" key="6">
    <source>
        <dbReference type="ARBA" id="ARBA00022989"/>
    </source>
</evidence>
<evidence type="ECO:0000256" key="13">
    <source>
        <dbReference type="SAM" id="Phobius"/>
    </source>
</evidence>
<dbReference type="SUPFAM" id="SSF48403">
    <property type="entry name" value="Ankyrin repeat"/>
    <property type="match status" value="1"/>
</dbReference>
<feature type="repeat" description="ANK" evidence="12">
    <location>
        <begin position="109"/>
        <end position="141"/>
    </location>
</feature>
<sequence length="818" mass="91794">MRFSRYIPFWGRRDRSDSLRSDYSDDEYQHMLCLKPDRKASVVSVEAAYSRMTLGLSSDGSMFSRLSSDSLDARTTIPPLFIAIQNGELGTLSRILVDSPELLNTLRYGGFTALHTACHVRHHRVLRLLLDHGAKLGAMDTLGHTPLHLAVHEGWHEGVAELLRRGASPNVLSEPPQSVKEVRVEAPLHAAIRHGDLAASTLMMQYHTDLSVRDGDRNTVFHLAAYARSTDIVRMLMRGKLSDDTMTAGNREGNTVLHMALKCECDAAEEPSLTELVALLIENGADVNTINTKGESPLFLASRLHCPKVVELLLSSGADPTVVTRRGQSVLHAACHSGCASSLSQLLGTKRVEHLVTQADNESKEPFHYAVHRSSIDCCELLLNNGDHLTRKDAEGESRCSLVLEHLPSATQLFRRLFDARVKLSNKPQYDPDFRVTFDYSVLLSPDMEDVQSSLMSELSTTRIESLLKHPLLESFLFIKWRKIKPFFYCSVLVYFTFLILHTSFLISKFGSNRTGMNDMTLISSAFVVFSFSPSILGEPKGAMQGNETDANVSSEGTPDDSTPFHSDVPIVRHVAAVSAFFGWVEFMMLLGRFPSLGAYVLMFTRVAKSITKFILAFSSLLIGFSISFMIIFKNDPIFRNFPLSLVKTLMMMIGEIEYGDLYGASEMPITSSLFLVLFLFLVCILMANLLIGLAVNDIPDLQRQGKIKRLAKQASYLVSYEKLMWVARSLRCFPRRMRILLTSRVRIMPVVTVFPSRENKSRRQQQHIPSETVQEAILLGTCEDPKVEDLHIEGEDFSRQFKSFKINWRTARPPTRS</sequence>
<dbReference type="PROSITE" id="PS50088">
    <property type="entry name" value="ANK_REPEAT"/>
    <property type="match status" value="5"/>
</dbReference>
<reference evidence="15 16" key="2">
    <citation type="submission" date="2019-01" db="EMBL/GenBank/DDBJ databases">
        <title>The decoding of complex shrimp genome reveals the adaptation for benthos swimmer, frequently molting mechanism and breeding impact on genome.</title>
        <authorList>
            <person name="Sun Y."/>
            <person name="Gao Y."/>
            <person name="Yu Y."/>
        </authorList>
    </citation>
    <scope>NUCLEOTIDE SEQUENCE [LARGE SCALE GENOMIC DNA]</scope>
    <source>
        <tissue evidence="15">Muscle</tissue>
    </source>
</reference>
<name>A0A423SF79_PENVA</name>
<dbReference type="GO" id="GO:0005216">
    <property type="term" value="F:monoatomic ion channel activity"/>
    <property type="evidence" value="ECO:0007669"/>
    <property type="project" value="InterPro"/>
</dbReference>
<comment type="caution">
    <text evidence="15">The sequence shown here is derived from an EMBL/GenBank/DDBJ whole genome shotgun (WGS) entry which is preliminary data.</text>
</comment>
<feature type="domain" description="Ion transport" evidence="14">
    <location>
        <begin position="577"/>
        <end position="705"/>
    </location>
</feature>
<feature type="repeat" description="ANK" evidence="12">
    <location>
        <begin position="293"/>
        <end position="325"/>
    </location>
</feature>
<evidence type="ECO:0000256" key="3">
    <source>
        <dbReference type="ARBA" id="ARBA00022606"/>
    </source>
</evidence>
<dbReference type="EMBL" id="QCYY01003531">
    <property type="protein sequence ID" value="ROT62870.1"/>
    <property type="molecule type" value="Genomic_DNA"/>
</dbReference>
<feature type="repeat" description="ANK" evidence="12">
    <location>
        <begin position="362"/>
        <end position="394"/>
    </location>
</feature>
<feature type="transmembrane region" description="Helical" evidence="13">
    <location>
        <begin position="486"/>
        <end position="508"/>
    </location>
</feature>
<keyword evidence="2" id="KW-0813">Transport</keyword>
<keyword evidence="8" id="KW-0406">Ion transport</keyword>
<protein>
    <submittedName>
        <fullName evidence="15">Transient receptor potential channel pyrexia</fullName>
    </submittedName>
</protein>
<feature type="transmembrane region" description="Helical" evidence="13">
    <location>
        <begin position="581"/>
        <end position="602"/>
    </location>
</feature>
<keyword evidence="7 12" id="KW-0040">ANK repeat</keyword>
<keyword evidence="4 13" id="KW-0812">Transmembrane</keyword>
<organism evidence="15 16">
    <name type="scientific">Penaeus vannamei</name>
    <name type="common">Whiteleg shrimp</name>
    <name type="synonym">Litopenaeus vannamei</name>
    <dbReference type="NCBI Taxonomy" id="6689"/>
    <lineage>
        <taxon>Eukaryota</taxon>
        <taxon>Metazoa</taxon>
        <taxon>Ecdysozoa</taxon>
        <taxon>Arthropoda</taxon>
        <taxon>Crustacea</taxon>
        <taxon>Multicrustacea</taxon>
        <taxon>Malacostraca</taxon>
        <taxon>Eumalacostraca</taxon>
        <taxon>Eucarida</taxon>
        <taxon>Decapoda</taxon>
        <taxon>Dendrobranchiata</taxon>
        <taxon>Penaeoidea</taxon>
        <taxon>Penaeidae</taxon>
        <taxon>Penaeus</taxon>
    </lineage>
</organism>
<evidence type="ECO:0000256" key="10">
    <source>
        <dbReference type="ARBA" id="ARBA00023180"/>
    </source>
</evidence>
<gene>
    <name evidence="15" type="ORF">C7M84_019261</name>
</gene>
<keyword evidence="6 13" id="KW-1133">Transmembrane helix</keyword>
<feature type="repeat" description="ANK" evidence="12">
    <location>
        <begin position="142"/>
        <end position="174"/>
    </location>
</feature>
<comment type="subcellular location">
    <subcellularLocation>
        <location evidence="1">Membrane</location>
        <topology evidence="1">Multi-pass membrane protein</topology>
    </subcellularLocation>
</comment>
<keyword evidence="9 13" id="KW-0472">Membrane</keyword>
<evidence type="ECO:0000256" key="2">
    <source>
        <dbReference type="ARBA" id="ARBA00022448"/>
    </source>
</evidence>
<dbReference type="InterPro" id="IPR005821">
    <property type="entry name" value="Ion_trans_dom"/>
</dbReference>
<evidence type="ECO:0000256" key="1">
    <source>
        <dbReference type="ARBA" id="ARBA00004141"/>
    </source>
</evidence>
<dbReference type="InterPro" id="IPR052076">
    <property type="entry name" value="TRP_cation_channel"/>
</dbReference>
<evidence type="ECO:0000313" key="15">
    <source>
        <dbReference type="EMBL" id="ROT62870.1"/>
    </source>
</evidence>
<dbReference type="PROSITE" id="PS50297">
    <property type="entry name" value="ANK_REP_REGION"/>
    <property type="match status" value="3"/>
</dbReference>
<dbReference type="SMART" id="SM00248">
    <property type="entry name" value="ANK"/>
    <property type="match status" value="8"/>
</dbReference>
<feature type="transmembrane region" description="Helical" evidence="13">
    <location>
        <begin position="520"/>
        <end position="537"/>
    </location>
</feature>
<keyword evidence="15" id="KW-0675">Receptor</keyword>
<feature type="transmembrane region" description="Helical" evidence="13">
    <location>
        <begin position="674"/>
        <end position="696"/>
    </location>
</feature>
<evidence type="ECO:0000256" key="11">
    <source>
        <dbReference type="ARBA" id="ARBA00023303"/>
    </source>
</evidence>
<keyword evidence="10" id="KW-0325">Glycoprotein</keyword>
<evidence type="ECO:0000256" key="5">
    <source>
        <dbReference type="ARBA" id="ARBA00022737"/>
    </source>
</evidence>
<reference evidence="15 16" key="1">
    <citation type="submission" date="2018-04" db="EMBL/GenBank/DDBJ databases">
        <authorList>
            <person name="Zhang X."/>
            <person name="Yuan J."/>
            <person name="Li F."/>
            <person name="Xiang J."/>
        </authorList>
    </citation>
    <scope>NUCLEOTIDE SEQUENCE [LARGE SCALE GENOMIC DNA]</scope>
    <source>
        <tissue evidence="15">Muscle</tissue>
    </source>
</reference>
<proteinExistence type="predicted"/>
<dbReference type="Pfam" id="PF00520">
    <property type="entry name" value="Ion_trans"/>
    <property type="match status" value="1"/>
</dbReference>
<dbReference type="Proteomes" id="UP000283509">
    <property type="component" value="Unassembled WGS sequence"/>
</dbReference>
<evidence type="ECO:0000256" key="8">
    <source>
        <dbReference type="ARBA" id="ARBA00023065"/>
    </source>
</evidence>
<dbReference type="PRINTS" id="PR01415">
    <property type="entry name" value="ANKYRIN"/>
</dbReference>
<feature type="transmembrane region" description="Helical" evidence="13">
    <location>
        <begin position="614"/>
        <end position="633"/>
    </location>
</feature>
<dbReference type="GO" id="GO:0034703">
    <property type="term" value="C:cation channel complex"/>
    <property type="evidence" value="ECO:0007669"/>
    <property type="project" value="UniProtKB-ARBA"/>
</dbReference>
<dbReference type="AlphaFoldDB" id="A0A423SF79"/>
<dbReference type="Pfam" id="PF12796">
    <property type="entry name" value="Ank_2"/>
    <property type="match status" value="3"/>
</dbReference>
<accession>A0A423SF79</accession>
<evidence type="ECO:0000259" key="14">
    <source>
        <dbReference type="Pfam" id="PF00520"/>
    </source>
</evidence>
<evidence type="ECO:0000313" key="16">
    <source>
        <dbReference type="Proteomes" id="UP000283509"/>
    </source>
</evidence>
<evidence type="ECO:0000256" key="7">
    <source>
        <dbReference type="ARBA" id="ARBA00023043"/>
    </source>
</evidence>
<dbReference type="OrthoDB" id="5402602at2759"/>
<evidence type="ECO:0000256" key="12">
    <source>
        <dbReference type="PROSITE-ProRule" id="PRU00023"/>
    </source>
</evidence>
<keyword evidence="11" id="KW-0407">Ion channel</keyword>
<keyword evidence="5" id="KW-0677">Repeat</keyword>
<keyword evidence="3" id="KW-0716">Sensory transduction</keyword>
<dbReference type="Gene3D" id="1.25.40.20">
    <property type="entry name" value="Ankyrin repeat-containing domain"/>
    <property type="match status" value="3"/>
</dbReference>
<evidence type="ECO:0000256" key="4">
    <source>
        <dbReference type="ARBA" id="ARBA00022692"/>
    </source>
</evidence>
<dbReference type="STRING" id="6689.A0A423SF79"/>
<feature type="repeat" description="ANK" evidence="12">
    <location>
        <begin position="252"/>
        <end position="292"/>
    </location>
</feature>
<dbReference type="PANTHER" id="PTHR47143">
    <property type="entry name" value="TRANSIENT RECEPTOR POTENTIAL CATION CHANNEL PROTEIN PAINLESS"/>
    <property type="match status" value="1"/>
</dbReference>
<dbReference type="PANTHER" id="PTHR47143:SF1">
    <property type="entry name" value="ION_TRANS DOMAIN-CONTAINING PROTEIN"/>
    <property type="match status" value="1"/>
</dbReference>
<evidence type="ECO:0000256" key="9">
    <source>
        <dbReference type="ARBA" id="ARBA00023136"/>
    </source>
</evidence>
<keyword evidence="16" id="KW-1185">Reference proteome</keyword>